<organism evidence="1">
    <name type="scientific">Anguilla anguilla</name>
    <name type="common">European freshwater eel</name>
    <name type="synonym">Muraena anguilla</name>
    <dbReference type="NCBI Taxonomy" id="7936"/>
    <lineage>
        <taxon>Eukaryota</taxon>
        <taxon>Metazoa</taxon>
        <taxon>Chordata</taxon>
        <taxon>Craniata</taxon>
        <taxon>Vertebrata</taxon>
        <taxon>Euteleostomi</taxon>
        <taxon>Actinopterygii</taxon>
        <taxon>Neopterygii</taxon>
        <taxon>Teleostei</taxon>
        <taxon>Anguilliformes</taxon>
        <taxon>Anguillidae</taxon>
        <taxon>Anguilla</taxon>
    </lineage>
</organism>
<reference evidence="1" key="1">
    <citation type="submission" date="2014-11" db="EMBL/GenBank/DDBJ databases">
        <authorList>
            <person name="Amaro Gonzalez C."/>
        </authorList>
    </citation>
    <scope>NUCLEOTIDE SEQUENCE</scope>
</reference>
<reference evidence="1" key="2">
    <citation type="journal article" date="2015" name="Fish Shellfish Immunol.">
        <title>Early steps in the European eel (Anguilla anguilla)-Vibrio vulnificus interaction in the gills: Role of the RtxA13 toxin.</title>
        <authorList>
            <person name="Callol A."/>
            <person name="Pajuelo D."/>
            <person name="Ebbesson L."/>
            <person name="Teles M."/>
            <person name="MacKenzie S."/>
            <person name="Amaro C."/>
        </authorList>
    </citation>
    <scope>NUCLEOTIDE SEQUENCE</scope>
</reference>
<dbReference type="EMBL" id="GBXM01093196">
    <property type="protein sequence ID" value="JAH15381.1"/>
    <property type="molecule type" value="Transcribed_RNA"/>
</dbReference>
<sequence length="41" mass="4795">MLVDKGMFYSVRNCTDSSTQPQSINIIYEHLISFGFLMLFF</sequence>
<protein>
    <submittedName>
        <fullName evidence="1">Uncharacterized protein</fullName>
    </submittedName>
</protein>
<proteinExistence type="predicted"/>
<dbReference type="AlphaFoldDB" id="A0A0E9QEU4"/>
<evidence type="ECO:0000313" key="1">
    <source>
        <dbReference type="EMBL" id="JAH15381.1"/>
    </source>
</evidence>
<accession>A0A0E9QEU4</accession>
<name>A0A0E9QEU4_ANGAN</name>